<comment type="similarity">
    <text evidence="1">Belongs to the AB hydrolase superfamily. AB hydrolase 2 family.</text>
</comment>
<organism evidence="5 6">
    <name type="scientific">Rhodohalobacter barkolensis</name>
    <dbReference type="NCBI Taxonomy" id="2053187"/>
    <lineage>
        <taxon>Bacteria</taxon>
        <taxon>Pseudomonadati</taxon>
        <taxon>Balneolota</taxon>
        <taxon>Balneolia</taxon>
        <taxon>Balneolales</taxon>
        <taxon>Balneolaceae</taxon>
        <taxon>Rhodohalobacter</taxon>
    </lineage>
</organism>
<dbReference type="InterPro" id="IPR029058">
    <property type="entry name" value="AB_hydrolase_fold"/>
</dbReference>
<dbReference type="EMBL" id="PISP01000002">
    <property type="protein sequence ID" value="PKD43798.1"/>
    <property type="molecule type" value="Genomic_DNA"/>
</dbReference>
<name>A0A2N0VI36_9BACT</name>
<keyword evidence="6" id="KW-1185">Reference proteome</keyword>
<dbReference type="OrthoDB" id="9801763at2"/>
<dbReference type="InterPro" id="IPR050565">
    <property type="entry name" value="LYPA1-2/EST-like"/>
</dbReference>
<dbReference type="PANTHER" id="PTHR10655:SF17">
    <property type="entry name" value="LYSOPHOSPHOLIPASE-LIKE PROTEIN 1"/>
    <property type="match status" value="1"/>
</dbReference>
<evidence type="ECO:0000313" key="5">
    <source>
        <dbReference type="EMBL" id="PKD43798.1"/>
    </source>
</evidence>
<proteinExistence type="inferred from homology"/>
<accession>A0A2N0VI36</accession>
<gene>
    <name evidence="5" type="ORF">CWD77_09570</name>
</gene>
<dbReference type="Pfam" id="PF02230">
    <property type="entry name" value="Abhydrolase_2"/>
    <property type="match status" value="1"/>
</dbReference>
<dbReference type="GO" id="GO:0016787">
    <property type="term" value="F:hydrolase activity"/>
    <property type="evidence" value="ECO:0007669"/>
    <property type="project" value="UniProtKB-KW"/>
</dbReference>
<protein>
    <submittedName>
        <fullName evidence="5">Phospholipase</fullName>
    </submittedName>
</protein>
<dbReference type="SUPFAM" id="SSF53474">
    <property type="entry name" value="alpha/beta-Hydrolases"/>
    <property type="match status" value="1"/>
</dbReference>
<dbReference type="AlphaFoldDB" id="A0A2N0VI36"/>
<reference evidence="5 6" key="1">
    <citation type="submission" date="2017-11" db="EMBL/GenBank/DDBJ databases">
        <title>Rhodohalobacter 15182 sp. nov., isolated from a salt lake.</title>
        <authorList>
            <person name="Han S."/>
        </authorList>
    </citation>
    <scope>NUCLEOTIDE SEQUENCE [LARGE SCALE GENOMIC DNA]</scope>
    <source>
        <strain evidence="5 6">15182</strain>
    </source>
</reference>
<evidence type="ECO:0000313" key="6">
    <source>
        <dbReference type="Proteomes" id="UP000233398"/>
    </source>
</evidence>
<evidence type="ECO:0000256" key="3">
    <source>
        <dbReference type="SAM" id="MobiDB-lite"/>
    </source>
</evidence>
<dbReference type="Proteomes" id="UP000233398">
    <property type="component" value="Unassembled WGS sequence"/>
</dbReference>
<dbReference type="InterPro" id="IPR003140">
    <property type="entry name" value="PLipase/COase/thioEstase"/>
</dbReference>
<dbReference type="PANTHER" id="PTHR10655">
    <property type="entry name" value="LYSOPHOSPHOLIPASE-RELATED"/>
    <property type="match status" value="1"/>
</dbReference>
<feature type="region of interest" description="Disordered" evidence="3">
    <location>
        <begin position="1"/>
        <end position="23"/>
    </location>
</feature>
<evidence type="ECO:0000256" key="2">
    <source>
        <dbReference type="ARBA" id="ARBA00022801"/>
    </source>
</evidence>
<sequence>MFKASSQNPFEGPHQKSKTVTAGVKPEQADGAIVMIHGRGATAESIIPFAYELDADNFHLIAPQASGNTWYPYSFMAPSNQNEPGISSGLQTIFNIVSELEEKGISKEKIVILGFSQGACLTTEFVARHPARYGGLIAFSGGMIGNGDTVNPDNYNGSLEGTPYFVGCSDNDVHIPVERVEESVEVMKKMGATVNKKIYPAMGHTIIRDEIEEAQKIIDAVKNS</sequence>
<evidence type="ECO:0000259" key="4">
    <source>
        <dbReference type="Pfam" id="PF02230"/>
    </source>
</evidence>
<comment type="caution">
    <text evidence="5">The sequence shown here is derived from an EMBL/GenBank/DDBJ whole genome shotgun (WGS) entry which is preliminary data.</text>
</comment>
<dbReference type="Gene3D" id="3.40.50.1820">
    <property type="entry name" value="alpha/beta hydrolase"/>
    <property type="match status" value="1"/>
</dbReference>
<evidence type="ECO:0000256" key="1">
    <source>
        <dbReference type="ARBA" id="ARBA00006499"/>
    </source>
</evidence>
<keyword evidence="2" id="KW-0378">Hydrolase</keyword>
<feature type="domain" description="Phospholipase/carboxylesterase/thioesterase" evidence="4">
    <location>
        <begin position="27"/>
        <end position="220"/>
    </location>
</feature>
<dbReference type="RefSeq" id="WP_101073337.1">
    <property type="nucleotide sequence ID" value="NZ_PISP01000002.1"/>
</dbReference>